<feature type="transmembrane region" description="Helical" evidence="2">
    <location>
        <begin position="71"/>
        <end position="91"/>
    </location>
</feature>
<feature type="compositionally biased region" description="Low complexity" evidence="1">
    <location>
        <begin position="43"/>
        <end position="56"/>
    </location>
</feature>
<evidence type="ECO:0000256" key="1">
    <source>
        <dbReference type="SAM" id="MobiDB-lite"/>
    </source>
</evidence>
<gene>
    <name evidence="3" type="ORF">BSZ36_16665</name>
</gene>
<evidence type="ECO:0000313" key="4">
    <source>
        <dbReference type="Proteomes" id="UP000216446"/>
    </source>
</evidence>
<comment type="caution">
    <text evidence="3">The sequence shown here is derived from an EMBL/GenBank/DDBJ whole genome shotgun (WGS) entry which is preliminary data.</text>
</comment>
<protein>
    <recommendedName>
        <fullName evidence="5">Outer membrane protein beta-barrel domain-containing protein</fullName>
    </recommendedName>
</protein>
<keyword evidence="2" id="KW-0812">Transmembrane</keyword>
<feature type="compositionally biased region" description="Low complexity" evidence="1">
    <location>
        <begin position="120"/>
        <end position="164"/>
    </location>
</feature>
<reference evidence="3 4" key="1">
    <citation type="submission" date="2016-11" db="EMBL/GenBank/DDBJ databases">
        <title>Study of marine rhodopsin-containing bacteria.</title>
        <authorList>
            <person name="Yoshizawa S."/>
            <person name="Kumagai Y."/>
            <person name="Kogure K."/>
        </authorList>
    </citation>
    <scope>NUCLEOTIDE SEQUENCE [LARGE SCALE GENOMIC DNA]</scope>
    <source>
        <strain evidence="3 4">SG-29</strain>
    </source>
</reference>
<dbReference type="OrthoDB" id="1419682at2"/>
<evidence type="ECO:0008006" key="5">
    <source>
        <dbReference type="Google" id="ProtNLM"/>
    </source>
</evidence>
<feature type="region of interest" description="Disordered" evidence="1">
    <location>
        <begin position="32"/>
        <end position="67"/>
    </location>
</feature>
<dbReference type="Proteomes" id="UP000216446">
    <property type="component" value="Unassembled WGS sequence"/>
</dbReference>
<proteinExistence type="predicted"/>
<dbReference type="RefSeq" id="WP_094550968.1">
    <property type="nucleotide sequence ID" value="NZ_MQWB01000001.1"/>
</dbReference>
<sequence length="461" mass="46908">MTDFDDRFADRVREAFDAYEEPVDEAAWARTKAALASGASETGPAAVPVASGAAPRRAGDRSAAAQRPRRAVWIGAAALAALILAAGVWTARPGLAPEAEAPAVAVAQQEPEPAADDLAPEASDSTEPAFADPAPASGESAAAVAPEASRAARGLAPRRSAAPVAPGPVSPRTPALAPEQAAGMDASEVAVALPLVREGADVSQEASGARLSPEDEDFSVVSLPSIVVAVPKPEVKVDRLDGPLPMRRVSEGLSVTVASTSALSGGQFAEGLGGSVGVVQEFAVARGLSVSGGALAAYNRFTVEPSGNAAPLAFRDIAADPSLSVSVPSRTEFSTLALEIPLDVGLDVFRAAGGRVGVSAGVTSAVYLAQTFREEGRTYSAGVSSPSGDVATFEAQAYTASDSPGPLSRIDLARQLNLGLRFTSDRSPLAVEGYTRLPLGGLTSQDLDLTTVGVRLRIALR</sequence>
<evidence type="ECO:0000313" key="3">
    <source>
        <dbReference type="EMBL" id="OZC04466.1"/>
    </source>
</evidence>
<keyword evidence="2" id="KW-0472">Membrane</keyword>
<dbReference type="InParanoid" id="A0A259U394"/>
<name>A0A259U394_9BACT</name>
<feature type="compositionally biased region" description="Low complexity" evidence="1">
    <location>
        <begin position="102"/>
        <end position="112"/>
    </location>
</feature>
<keyword evidence="2" id="KW-1133">Transmembrane helix</keyword>
<organism evidence="3 4">
    <name type="scientific">Rubricoccus marinus</name>
    <dbReference type="NCBI Taxonomy" id="716817"/>
    <lineage>
        <taxon>Bacteria</taxon>
        <taxon>Pseudomonadati</taxon>
        <taxon>Rhodothermota</taxon>
        <taxon>Rhodothermia</taxon>
        <taxon>Rhodothermales</taxon>
        <taxon>Rubricoccaceae</taxon>
        <taxon>Rubricoccus</taxon>
    </lineage>
</organism>
<accession>A0A259U394</accession>
<evidence type="ECO:0000256" key="2">
    <source>
        <dbReference type="SAM" id="Phobius"/>
    </source>
</evidence>
<dbReference type="EMBL" id="MQWB01000001">
    <property type="protein sequence ID" value="OZC04466.1"/>
    <property type="molecule type" value="Genomic_DNA"/>
</dbReference>
<keyword evidence="4" id="KW-1185">Reference proteome</keyword>
<dbReference type="AlphaFoldDB" id="A0A259U394"/>
<feature type="region of interest" description="Disordered" evidence="1">
    <location>
        <begin position="102"/>
        <end position="183"/>
    </location>
</feature>